<evidence type="ECO:0000313" key="2">
    <source>
        <dbReference type="Proteomes" id="UP000675431"/>
    </source>
</evidence>
<dbReference type="EMBL" id="JAGSIE010000016">
    <property type="protein sequence ID" value="MBR7553775.1"/>
    <property type="molecule type" value="Genomic_DNA"/>
</dbReference>
<gene>
    <name evidence="1" type="ORF">KC820_06340</name>
</gene>
<reference evidence="1 2" key="1">
    <citation type="submission" date="2021-04" db="EMBL/GenBank/DDBJ databases">
        <title>Allobacillus sp. nov. SKP8-2 isolated from shrimp paste.</title>
        <authorList>
            <person name="Tanasupawat S."/>
            <person name="Yiamsombat S."/>
            <person name="Kanchanasin P."/>
            <person name="Kuncharoen N."/>
        </authorList>
    </citation>
    <scope>NUCLEOTIDE SEQUENCE [LARGE SCALE GENOMIC DNA]</scope>
    <source>
        <strain evidence="1 2">SKP8-2</strain>
    </source>
</reference>
<organism evidence="1 2">
    <name type="scientific">Allobacillus saliphilus</name>
    <dbReference type="NCBI Taxonomy" id="2912308"/>
    <lineage>
        <taxon>Bacteria</taxon>
        <taxon>Bacillati</taxon>
        <taxon>Bacillota</taxon>
        <taxon>Bacilli</taxon>
        <taxon>Bacillales</taxon>
        <taxon>Bacillaceae</taxon>
        <taxon>Allobacillus</taxon>
    </lineage>
</organism>
<dbReference type="Proteomes" id="UP000675431">
    <property type="component" value="Unassembled WGS sequence"/>
</dbReference>
<name>A0A941CW61_9BACI</name>
<sequence>MNHHLLSNPQTCCQIMLDHKMQLVEPAIVRRGIEIERTCEAWIEGVVPEKVIVGGRLLKTVTYQALNSAGIVEEDTVKEDEVRFQCMIDRDDANEGDEEIFEVVGCTILGTVFEELINFGTRPLIGDEFEEEVAFKLIEKDIIKVCVRRTEEPPEPGECCTNTIGWWGDRNDSIPDSEYQMYLPQNIGTPGGDFTIIVTTPDEARTIIQTTPPPQYNQLRRQLLAAKLNLRRCQLNVEDPSLQPPEEVATAMETADDYFANTDPNNPDPPPVGTIDILSAFNEGAYAEDGFPFCG</sequence>
<proteinExistence type="predicted"/>
<keyword evidence="2" id="KW-1185">Reference proteome</keyword>
<protein>
    <submittedName>
        <fullName evidence="1">Uncharacterized protein</fullName>
    </submittedName>
</protein>
<evidence type="ECO:0000313" key="1">
    <source>
        <dbReference type="EMBL" id="MBR7553775.1"/>
    </source>
</evidence>
<accession>A0A941CW61</accession>
<dbReference type="AlphaFoldDB" id="A0A941CW61"/>
<dbReference type="RefSeq" id="WP_212369413.1">
    <property type="nucleotide sequence ID" value="NZ_JAGSIE010000016.1"/>
</dbReference>
<comment type="caution">
    <text evidence="1">The sequence shown here is derived from an EMBL/GenBank/DDBJ whole genome shotgun (WGS) entry which is preliminary data.</text>
</comment>